<keyword evidence="4" id="KW-1185">Reference proteome</keyword>
<evidence type="ECO:0000256" key="1">
    <source>
        <dbReference type="SAM" id="MobiDB-lite"/>
    </source>
</evidence>
<evidence type="ECO:0008006" key="5">
    <source>
        <dbReference type="Google" id="ProtNLM"/>
    </source>
</evidence>
<accession>A0AB34K0Q8</accession>
<evidence type="ECO:0000256" key="2">
    <source>
        <dbReference type="SAM" id="SignalP"/>
    </source>
</evidence>
<keyword evidence="2" id="KW-0732">Signal</keyword>
<comment type="caution">
    <text evidence="3">The sequence shown here is derived from an EMBL/GenBank/DDBJ whole genome shotgun (WGS) entry which is preliminary data.</text>
</comment>
<dbReference type="Proteomes" id="UP001515480">
    <property type="component" value="Unassembled WGS sequence"/>
</dbReference>
<name>A0AB34K0Q8_PRYPA</name>
<gene>
    <name evidence="3" type="ORF">AB1Y20_014833</name>
</gene>
<protein>
    <recommendedName>
        <fullName evidence="5">Glycosyltransferase family 25 protein</fullName>
    </recommendedName>
</protein>
<dbReference type="AlphaFoldDB" id="A0AB34K0Q8"/>
<feature type="chain" id="PRO_5044199375" description="Glycosyltransferase family 25 protein" evidence="2">
    <location>
        <begin position="26"/>
        <end position="323"/>
    </location>
</feature>
<proteinExistence type="predicted"/>
<feature type="region of interest" description="Disordered" evidence="1">
    <location>
        <begin position="273"/>
        <end position="297"/>
    </location>
</feature>
<feature type="signal peptide" evidence="2">
    <location>
        <begin position="1"/>
        <end position="25"/>
    </location>
</feature>
<sequence length="323" mass="34907">MTWTPPPFATLGFALFASLFDRVAVICQTTTCQGHLEAFPTSLQPHVVIINASRVSEQLGITHIDDHGYKVTQGHAAAWALLRQDGVQHVLVLEDDYRVANWSDVFVEQAAKSTALRQIEDFVDSAEWSLLRVGYSPVSHATQCRAECACVPTNESANVCAVTLGQNVSAPFCDVRSFVGYAVHKNMYAALESFARASLDNLTDHLGLVSNAVAGSHSHKEEYFATPQDLFFPATLSVMHYLTPGFLYQADKLAQLPAMVDFGLSCNEQATGTPLGQAATPPPPSVDGQLDGNGPTLPVRARKIRLLRADREGTLAPAPDISS</sequence>
<reference evidence="3 4" key="1">
    <citation type="journal article" date="2024" name="Science">
        <title>Giant polyketide synthase enzymes in the biosynthesis of giant marine polyether toxins.</title>
        <authorList>
            <person name="Fallon T.R."/>
            <person name="Shende V.V."/>
            <person name="Wierzbicki I.H."/>
            <person name="Pendleton A.L."/>
            <person name="Watervoot N.F."/>
            <person name="Auber R.P."/>
            <person name="Gonzalez D.J."/>
            <person name="Wisecaver J.H."/>
            <person name="Moore B.S."/>
        </authorList>
    </citation>
    <scope>NUCLEOTIDE SEQUENCE [LARGE SCALE GENOMIC DNA]</scope>
    <source>
        <strain evidence="3 4">12B1</strain>
    </source>
</reference>
<evidence type="ECO:0000313" key="3">
    <source>
        <dbReference type="EMBL" id="KAL1526104.1"/>
    </source>
</evidence>
<dbReference type="EMBL" id="JBGBPQ010000003">
    <property type="protein sequence ID" value="KAL1526104.1"/>
    <property type="molecule type" value="Genomic_DNA"/>
</dbReference>
<organism evidence="3 4">
    <name type="scientific">Prymnesium parvum</name>
    <name type="common">Toxic golden alga</name>
    <dbReference type="NCBI Taxonomy" id="97485"/>
    <lineage>
        <taxon>Eukaryota</taxon>
        <taxon>Haptista</taxon>
        <taxon>Haptophyta</taxon>
        <taxon>Prymnesiophyceae</taxon>
        <taxon>Prymnesiales</taxon>
        <taxon>Prymnesiaceae</taxon>
        <taxon>Prymnesium</taxon>
    </lineage>
</organism>
<evidence type="ECO:0000313" key="4">
    <source>
        <dbReference type="Proteomes" id="UP001515480"/>
    </source>
</evidence>